<evidence type="ECO:0000259" key="6">
    <source>
        <dbReference type="PROSITE" id="PS50237"/>
    </source>
</evidence>
<accession>A0A7H9AYI5</accession>
<evidence type="ECO:0000256" key="1">
    <source>
        <dbReference type="ARBA" id="ARBA00000885"/>
    </source>
</evidence>
<dbReference type="Proteomes" id="UP000509704">
    <property type="component" value="Chromosome 2"/>
</dbReference>
<dbReference type="PROSITE" id="PS50237">
    <property type="entry name" value="HECT"/>
    <property type="match status" value="1"/>
</dbReference>
<dbReference type="GO" id="GO:0061630">
    <property type="term" value="F:ubiquitin protein ligase activity"/>
    <property type="evidence" value="ECO:0007669"/>
    <property type="project" value="UniProtKB-EC"/>
</dbReference>
<dbReference type="AlphaFoldDB" id="A0A7H9AYI5"/>
<organism evidence="7 8">
    <name type="scientific">Zygotorulaspora mrakii</name>
    <name type="common">Zygosaccharomyces mrakii</name>
    <dbReference type="NCBI Taxonomy" id="42260"/>
    <lineage>
        <taxon>Eukaryota</taxon>
        <taxon>Fungi</taxon>
        <taxon>Dikarya</taxon>
        <taxon>Ascomycota</taxon>
        <taxon>Saccharomycotina</taxon>
        <taxon>Saccharomycetes</taxon>
        <taxon>Saccharomycetales</taxon>
        <taxon>Saccharomycetaceae</taxon>
        <taxon>Zygotorulaspora</taxon>
    </lineage>
</organism>
<protein>
    <recommendedName>
        <fullName evidence="2">HECT-type E3 ubiquitin transferase</fullName>
        <ecNumber evidence="2">2.3.2.26</ecNumber>
    </recommendedName>
</protein>
<dbReference type="CDD" id="cd00078">
    <property type="entry name" value="HECTc"/>
    <property type="match status" value="1"/>
</dbReference>
<evidence type="ECO:0000256" key="4">
    <source>
        <dbReference type="ARBA" id="ARBA00022786"/>
    </source>
</evidence>
<dbReference type="Pfam" id="PF00632">
    <property type="entry name" value="HECT"/>
    <property type="match status" value="1"/>
</dbReference>
<keyword evidence="3" id="KW-0808">Transferase</keyword>
<dbReference type="GeneID" id="59234987"/>
<evidence type="ECO:0000313" key="7">
    <source>
        <dbReference type="EMBL" id="QLG71326.1"/>
    </source>
</evidence>
<dbReference type="Gene3D" id="3.90.1750.10">
    <property type="entry name" value="Hect, E3 ligase catalytic domains"/>
    <property type="match status" value="1"/>
</dbReference>
<keyword evidence="4 5" id="KW-0833">Ubl conjugation pathway</keyword>
<dbReference type="InterPro" id="IPR044611">
    <property type="entry name" value="E3A/B/C-like"/>
</dbReference>
<dbReference type="PANTHER" id="PTHR45700:SF8">
    <property type="entry name" value="HECT-TYPE E3 UBIQUITIN TRANSFERASE"/>
    <property type="match status" value="1"/>
</dbReference>
<keyword evidence="8" id="KW-1185">Reference proteome</keyword>
<dbReference type="InterPro" id="IPR035983">
    <property type="entry name" value="Hect_E3_ubiquitin_ligase"/>
</dbReference>
<comment type="catalytic activity">
    <reaction evidence="1">
        <text>S-ubiquitinyl-[E2 ubiquitin-conjugating enzyme]-L-cysteine + [acceptor protein]-L-lysine = [E2 ubiquitin-conjugating enzyme]-L-cysteine + N(6)-ubiquitinyl-[acceptor protein]-L-lysine.</text>
        <dbReference type="EC" id="2.3.2.26"/>
    </reaction>
</comment>
<dbReference type="EMBL" id="CP058605">
    <property type="protein sequence ID" value="QLG71326.1"/>
    <property type="molecule type" value="Genomic_DNA"/>
</dbReference>
<dbReference type="KEGG" id="zmk:HG535_0B03650"/>
<dbReference type="PANTHER" id="PTHR45700">
    <property type="entry name" value="UBIQUITIN-PROTEIN LIGASE E3C"/>
    <property type="match status" value="1"/>
</dbReference>
<gene>
    <name evidence="7" type="ORF">HG535_0B03650</name>
</gene>
<feature type="active site" description="Glycyl thioester intermediate" evidence="5">
    <location>
        <position position="815"/>
    </location>
</feature>
<evidence type="ECO:0000256" key="5">
    <source>
        <dbReference type="PROSITE-ProRule" id="PRU00104"/>
    </source>
</evidence>
<dbReference type="InterPro" id="IPR000569">
    <property type="entry name" value="HECT_dom"/>
</dbReference>
<dbReference type="SMART" id="SM00119">
    <property type="entry name" value="HECTc"/>
    <property type="match status" value="1"/>
</dbReference>
<dbReference type="OrthoDB" id="8068875at2759"/>
<sequence>MMLDFLKKGNGVQGSDIKLISHSKVKVASKTSESTRSVSVKRAQCTCCGTLLHFPSNVPKFKCAICQITVTLAEEEPNKVNDCTGKSSKLSLNGLNEKIGECLNNGKEWSTMSKEQRCTTLEPVTTYLSLGFRDKQTLQNSFRSSEKHESVDYVQLNSFYNAVLELPSRRPFFRMLCSCNDLLKKPGELIEDFHWILVIFSNPMVRQCLVFKDSKVSESPHIRSVSYELTKRCIGYLSNIPEGKSLDRLVHYFKYSKIDIFRNHVETLNLYITFQLLRILHKHDGQATNSTRNNEIFDVSEHYNNADSGNILEETKKNMWNSKSGTIINSKNFKFKLFEYENDWHIRTATRLMMLLHKTNNRRKTLLNIEFSNSGEFYNMMLDFIDYKTDFDKWKGLTSDRLKAFTELNLFNGKRFTLCNYPFLLSLGIKISIMEYEIRRIMEYEAEQAFLSSLDKGKTVAVYLKIKVRREHIASDSLRCIKSHQSDLMKSLRVEFINEPGIDAGGLRKEWFFLLTKSLFNPMNRLFTYSEESFFSWPSIKPIVFEDEGGSQQNEELYYLFGIVLGLAIFNSTILDLQFPRAFYKKLTGETISFNDYLELYPKTGANLLKMLEYDGEDFFDTFGVYFEITIQDNNLEIEKGNGKEQVGIGGKKKGKNFVNFELCSGGGDIKVTQQNKKEFVNKWVDFHMNQSIKRQFSQFNIGFHQVFQNCVAIELFNSEELEKLVCGNQENNCYDFQMLRSVTKYLGGFTDKSKVINWFWDIIDGWDLTMQKKLLRFISGADRVPPTGMSTLPFRISRLGNGSDSNKLPLAHTCFNELCIWEYSSKNKLENKLWWAVTQSEGYAFK</sequence>
<name>A0A7H9AYI5_ZYGMR</name>
<evidence type="ECO:0000313" key="8">
    <source>
        <dbReference type="Proteomes" id="UP000509704"/>
    </source>
</evidence>
<dbReference type="RefSeq" id="XP_037143054.1">
    <property type="nucleotide sequence ID" value="XM_037287159.1"/>
</dbReference>
<dbReference type="EC" id="2.3.2.26" evidence="2"/>
<dbReference type="FunFam" id="3.30.2410.10:FF:000003">
    <property type="entry name" value="probable E3 ubiquitin-protein ligase HERC4 isoform X1"/>
    <property type="match status" value="1"/>
</dbReference>
<reference evidence="7 8" key="1">
    <citation type="submission" date="2020-07" db="EMBL/GenBank/DDBJ databases">
        <title>The yeast mating-type switching endonuclease HO is a domesticated member of an unorthodox homing genetic element family.</title>
        <authorList>
            <person name="Coughlan A.Y."/>
            <person name="Lombardi L."/>
            <person name="Braun-Galleani S."/>
            <person name="Martos A.R."/>
            <person name="Galeote V."/>
            <person name="Bigey F."/>
            <person name="Dequin S."/>
            <person name="Byrne K.P."/>
            <person name="Wolfe K.H."/>
        </authorList>
    </citation>
    <scope>NUCLEOTIDE SEQUENCE [LARGE SCALE GENOMIC DNA]</scope>
    <source>
        <strain evidence="7 8">NRRL Y-6702</strain>
    </source>
</reference>
<evidence type="ECO:0000256" key="2">
    <source>
        <dbReference type="ARBA" id="ARBA00012485"/>
    </source>
</evidence>
<dbReference type="Gene3D" id="3.30.2160.10">
    <property type="entry name" value="Hect, E3 ligase catalytic domain"/>
    <property type="match status" value="1"/>
</dbReference>
<feature type="domain" description="HECT" evidence="6">
    <location>
        <begin position="484"/>
        <end position="847"/>
    </location>
</feature>
<dbReference type="Gene3D" id="3.30.2410.10">
    <property type="entry name" value="Hect, E3 ligase catalytic domain"/>
    <property type="match status" value="1"/>
</dbReference>
<evidence type="ECO:0000256" key="3">
    <source>
        <dbReference type="ARBA" id="ARBA00022679"/>
    </source>
</evidence>
<proteinExistence type="predicted"/>
<dbReference type="GO" id="GO:0000209">
    <property type="term" value="P:protein polyubiquitination"/>
    <property type="evidence" value="ECO:0007669"/>
    <property type="project" value="InterPro"/>
</dbReference>
<dbReference type="SUPFAM" id="SSF56204">
    <property type="entry name" value="Hect, E3 ligase catalytic domain"/>
    <property type="match status" value="1"/>
</dbReference>